<organism evidence="2 3">
    <name type="scientific">Lolium multiflorum</name>
    <name type="common">Italian ryegrass</name>
    <name type="synonym">Lolium perenne subsp. multiflorum</name>
    <dbReference type="NCBI Taxonomy" id="4521"/>
    <lineage>
        <taxon>Eukaryota</taxon>
        <taxon>Viridiplantae</taxon>
        <taxon>Streptophyta</taxon>
        <taxon>Embryophyta</taxon>
        <taxon>Tracheophyta</taxon>
        <taxon>Spermatophyta</taxon>
        <taxon>Magnoliopsida</taxon>
        <taxon>Liliopsida</taxon>
        <taxon>Poales</taxon>
        <taxon>Poaceae</taxon>
        <taxon>BOP clade</taxon>
        <taxon>Pooideae</taxon>
        <taxon>Poodae</taxon>
        <taxon>Poeae</taxon>
        <taxon>Poeae Chloroplast Group 2 (Poeae type)</taxon>
        <taxon>Loliodinae</taxon>
        <taxon>Loliinae</taxon>
        <taxon>Lolium</taxon>
    </lineage>
</organism>
<sequence>MAAASSATSIHNFTVKGAMEYAECEATVKDFPPFIEAMKKRGMDDMDLVMGRGGEEEQAARELLDGGDGRRRDRLCSLEALRPRLLEAPRPPPPMLLELSMAARPRNGIPPVTLLSNRTSQERNRARRARRWRPDEQGRNRACRARRWRPNSSAR</sequence>
<evidence type="ECO:0000313" key="3">
    <source>
        <dbReference type="Proteomes" id="UP001231189"/>
    </source>
</evidence>
<protein>
    <submittedName>
        <fullName evidence="2">Uncharacterized protein</fullName>
    </submittedName>
</protein>
<proteinExistence type="predicted"/>
<dbReference type="Proteomes" id="UP001231189">
    <property type="component" value="Unassembled WGS sequence"/>
</dbReference>
<dbReference type="EMBL" id="JAUUTY010000635">
    <property type="protein sequence ID" value="KAK1597263.1"/>
    <property type="molecule type" value="Genomic_DNA"/>
</dbReference>
<name>A0AAD8Q7B4_LOLMU</name>
<evidence type="ECO:0000313" key="2">
    <source>
        <dbReference type="EMBL" id="KAK1597263.1"/>
    </source>
</evidence>
<dbReference type="Gene3D" id="3.10.450.40">
    <property type="match status" value="1"/>
</dbReference>
<feature type="region of interest" description="Disordered" evidence="1">
    <location>
        <begin position="108"/>
        <end position="155"/>
    </location>
</feature>
<dbReference type="GO" id="GO:0048038">
    <property type="term" value="F:quinone binding"/>
    <property type="evidence" value="ECO:0007669"/>
    <property type="project" value="InterPro"/>
</dbReference>
<comment type="caution">
    <text evidence="2">The sequence shown here is derived from an EMBL/GenBank/DDBJ whole genome shotgun (WGS) entry which is preliminary data.</text>
</comment>
<dbReference type="AlphaFoldDB" id="A0AAD8Q7B4"/>
<accession>A0AAD8Q7B4</accession>
<dbReference type="GO" id="GO:0008131">
    <property type="term" value="F:primary methylamine oxidase activity"/>
    <property type="evidence" value="ECO:0007669"/>
    <property type="project" value="InterPro"/>
</dbReference>
<keyword evidence="3" id="KW-1185">Reference proteome</keyword>
<evidence type="ECO:0000256" key="1">
    <source>
        <dbReference type="SAM" id="MobiDB-lite"/>
    </source>
</evidence>
<dbReference type="GO" id="GO:0009308">
    <property type="term" value="P:amine metabolic process"/>
    <property type="evidence" value="ECO:0007669"/>
    <property type="project" value="InterPro"/>
</dbReference>
<dbReference type="SUPFAM" id="SSF54416">
    <property type="entry name" value="Amine oxidase N-terminal region"/>
    <property type="match status" value="1"/>
</dbReference>
<gene>
    <name evidence="2" type="ORF">QYE76_018942</name>
</gene>
<dbReference type="GO" id="GO:0005507">
    <property type="term" value="F:copper ion binding"/>
    <property type="evidence" value="ECO:0007669"/>
    <property type="project" value="InterPro"/>
</dbReference>
<dbReference type="InterPro" id="IPR016182">
    <property type="entry name" value="Cu_amine_oxidase_N-reg"/>
</dbReference>
<reference evidence="2" key="1">
    <citation type="submission" date="2023-07" db="EMBL/GenBank/DDBJ databases">
        <title>A chromosome-level genome assembly of Lolium multiflorum.</title>
        <authorList>
            <person name="Chen Y."/>
            <person name="Copetti D."/>
            <person name="Kolliker R."/>
            <person name="Studer B."/>
        </authorList>
    </citation>
    <scope>NUCLEOTIDE SEQUENCE</scope>
    <source>
        <strain evidence="2">02402/16</strain>
        <tissue evidence="2">Leaf</tissue>
    </source>
</reference>